<dbReference type="SUPFAM" id="SSF53244">
    <property type="entry name" value="MurD-like peptide ligases, peptide-binding domain"/>
    <property type="match status" value="1"/>
</dbReference>
<dbReference type="InterPro" id="IPR004101">
    <property type="entry name" value="Mur_ligase_C"/>
</dbReference>
<dbReference type="RefSeq" id="WP_143916712.1">
    <property type="nucleotide sequence ID" value="NZ_CANMIK010000022.1"/>
</dbReference>
<dbReference type="InterPro" id="IPR013221">
    <property type="entry name" value="Mur_ligase_cen"/>
</dbReference>
<name>A0A554VJY9_9FLAO</name>
<comment type="caution">
    <text evidence="3">The sequence shown here is derived from an EMBL/GenBank/DDBJ whole genome shotgun (WGS) entry which is preliminary data.</text>
</comment>
<evidence type="ECO:0000259" key="1">
    <source>
        <dbReference type="Pfam" id="PF02875"/>
    </source>
</evidence>
<dbReference type="Gene3D" id="3.40.1190.10">
    <property type="entry name" value="Mur-like, catalytic domain"/>
    <property type="match status" value="1"/>
</dbReference>
<dbReference type="PANTHER" id="PTHR23135:SF4">
    <property type="entry name" value="UDP-N-ACETYLMURAMOYL-L-ALANYL-D-GLUTAMATE--2,6-DIAMINOPIMELATE LIGASE MURE HOMOLOG, CHLOROPLASTIC"/>
    <property type="match status" value="1"/>
</dbReference>
<dbReference type="OrthoDB" id="9800958at2"/>
<dbReference type="Pfam" id="PF02875">
    <property type="entry name" value="Mur_ligase_C"/>
    <property type="match status" value="1"/>
</dbReference>
<feature type="domain" description="Mur ligase central" evidence="2">
    <location>
        <begin position="5"/>
        <end position="202"/>
    </location>
</feature>
<evidence type="ECO:0000313" key="3">
    <source>
        <dbReference type="EMBL" id="TSE08279.1"/>
    </source>
</evidence>
<feature type="domain" description="Mur ligase C-terminal" evidence="1">
    <location>
        <begin position="224"/>
        <end position="345"/>
    </location>
</feature>
<dbReference type="Pfam" id="PF08245">
    <property type="entry name" value="Mur_ligase_M"/>
    <property type="match status" value="1"/>
</dbReference>
<dbReference type="SUPFAM" id="SSF53623">
    <property type="entry name" value="MurD-like peptide ligases, catalytic domain"/>
    <property type="match status" value="1"/>
</dbReference>
<dbReference type="GO" id="GO:0005524">
    <property type="term" value="F:ATP binding"/>
    <property type="evidence" value="ECO:0007669"/>
    <property type="project" value="InterPro"/>
</dbReference>
<accession>A0A554VJY9</accession>
<evidence type="ECO:0008006" key="5">
    <source>
        <dbReference type="Google" id="ProtNLM"/>
    </source>
</evidence>
<dbReference type="PANTHER" id="PTHR23135">
    <property type="entry name" value="MUR LIGASE FAMILY MEMBER"/>
    <property type="match status" value="1"/>
</dbReference>
<dbReference type="InterPro" id="IPR036615">
    <property type="entry name" value="Mur_ligase_C_dom_sf"/>
</dbReference>
<reference evidence="3 4" key="1">
    <citation type="submission" date="2019-07" db="EMBL/GenBank/DDBJ databases">
        <title>The draft genome sequence of Aquimarina algiphila M91.</title>
        <authorList>
            <person name="Meng X."/>
        </authorList>
    </citation>
    <scope>NUCLEOTIDE SEQUENCE [LARGE SCALE GENOMIC DNA]</scope>
    <source>
        <strain evidence="3 4">M91</strain>
    </source>
</reference>
<organism evidence="3 4">
    <name type="scientific">Aquimarina algiphila</name>
    <dbReference type="NCBI Taxonomy" id="2047982"/>
    <lineage>
        <taxon>Bacteria</taxon>
        <taxon>Pseudomonadati</taxon>
        <taxon>Bacteroidota</taxon>
        <taxon>Flavobacteriia</taxon>
        <taxon>Flavobacteriales</taxon>
        <taxon>Flavobacteriaceae</taxon>
        <taxon>Aquimarina</taxon>
    </lineage>
</organism>
<dbReference type="GO" id="GO:0016881">
    <property type="term" value="F:acid-amino acid ligase activity"/>
    <property type="evidence" value="ECO:0007669"/>
    <property type="project" value="InterPro"/>
</dbReference>
<sequence>MIIGVTGTNGKTSTLYFLEQLYKNVHKNIYTYGSRGFWKNQERIDRLGQNDPLALLLEEARFNTPNCDIYFEAHSPFLKNDLYDDIELDMAVLTKISNYEHTEYHENYEEYRQTKLKLFSKHLKENGVAITNHKYLASVKEHTNCVVLTFGPESEAHCRYEIENNNKNGVYFSLYYKGQRFSEICIPSAVFIPNFCAAILCADSSGISIKSAIGISKRFSLPRGRHHRIKKYDKDIIIDFAHNPGGLLCLLKDIQLKSYASVWTVFGCGGDRSKTKRPLMGKIAKRYSDVVIITEDQSRSESTTSILDQIAQEDSSLIKIREREKAIKYAVYNAPKGAVILVLGMGDDTYVFEGVEIRDYQLVKNISI</sequence>
<dbReference type="Gene3D" id="3.90.190.20">
    <property type="entry name" value="Mur ligase, C-terminal domain"/>
    <property type="match status" value="1"/>
</dbReference>
<evidence type="ECO:0000313" key="4">
    <source>
        <dbReference type="Proteomes" id="UP000318833"/>
    </source>
</evidence>
<proteinExistence type="predicted"/>
<keyword evidence="4" id="KW-1185">Reference proteome</keyword>
<dbReference type="EMBL" id="VLNR01000024">
    <property type="protein sequence ID" value="TSE08279.1"/>
    <property type="molecule type" value="Genomic_DNA"/>
</dbReference>
<dbReference type="AlphaFoldDB" id="A0A554VJY9"/>
<dbReference type="Proteomes" id="UP000318833">
    <property type="component" value="Unassembled WGS sequence"/>
</dbReference>
<dbReference type="InterPro" id="IPR036565">
    <property type="entry name" value="Mur-like_cat_sf"/>
</dbReference>
<gene>
    <name evidence="3" type="ORF">FOF46_12850</name>
</gene>
<evidence type="ECO:0000259" key="2">
    <source>
        <dbReference type="Pfam" id="PF08245"/>
    </source>
</evidence>
<protein>
    <recommendedName>
        <fullName evidence="5">Mur ligase central domain-containing protein</fullName>
    </recommendedName>
</protein>